<name>A0AAW4PK61_9EURY</name>
<dbReference type="InterPro" id="IPR013561">
    <property type="entry name" value="FilR1_middle_dom"/>
</dbReference>
<keyword evidence="4" id="KW-1185">Reference proteome</keyword>
<organism evidence="3 4">
    <name type="scientific">Haloarcula rubra</name>
    <dbReference type="NCBI Taxonomy" id="2487747"/>
    <lineage>
        <taxon>Archaea</taxon>
        <taxon>Methanobacteriati</taxon>
        <taxon>Methanobacteriota</taxon>
        <taxon>Stenosarchaea group</taxon>
        <taxon>Halobacteria</taxon>
        <taxon>Halobacteriales</taxon>
        <taxon>Haloarculaceae</taxon>
        <taxon>Haloarcula</taxon>
    </lineage>
</organism>
<feature type="domain" description="Methanogenesis regulatory protein FilR1 middle" evidence="1">
    <location>
        <begin position="118"/>
        <end position="248"/>
    </location>
</feature>
<dbReference type="EMBL" id="RKLR01000001">
    <property type="protein sequence ID" value="MBX0321430.1"/>
    <property type="molecule type" value="Genomic_DNA"/>
</dbReference>
<dbReference type="InterPro" id="IPR036388">
    <property type="entry name" value="WH-like_DNA-bd_sf"/>
</dbReference>
<dbReference type="Proteomes" id="UP001430377">
    <property type="component" value="Unassembled WGS sequence"/>
</dbReference>
<dbReference type="InterPro" id="IPR057527">
    <property type="entry name" value="HVO_A0261-like_N"/>
</dbReference>
<accession>A0AAW4PK61</accession>
<dbReference type="Gene3D" id="1.10.10.10">
    <property type="entry name" value="Winged helix-like DNA-binding domain superfamily/Winged helix DNA-binding domain"/>
    <property type="match status" value="1"/>
</dbReference>
<reference evidence="3 4" key="1">
    <citation type="submission" date="2021-06" db="EMBL/GenBank/DDBJ databases">
        <title>Halomicroarcula sp. a new haloarchaeum isolated from saline soil.</title>
        <authorList>
            <person name="Duran-Viseras A."/>
            <person name="Sanchez-Porro C."/>
            <person name="Ventosa A."/>
        </authorList>
    </citation>
    <scope>NUCLEOTIDE SEQUENCE [LARGE SCALE GENOMIC DNA]</scope>
    <source>
        <strain evidence="3 4">F13</strain>
    </source>
</reference>
<dbReference type="Pfam" id="PF08350">
    <property type="entry name" value="FilR1_middle"/>
    <property type="match status" value="1"/>
</dbReference>
<sequence>MVTVPDTADVVAKRRDVLRALSTPTTKPELVERLGASRSTVDRAIDALTDESLVERRESRYVATYAGREALSAYDRFLGRLDALSEAQSVLAALPPDVDVDPAILEDAQVVESTPAAPERPVEANVERVRGAERFCGTGPAVVPRYIDVVASLVEGGGAEIELVLTDDVVEALSDVYPDGMDTLSGADGLSVFVTEQTMPYAVWTAEKPETTVSGIVVYDDTGIVGVVNNDTEAMNEWAREQYERFKDAARRLA</sequence>
<dbReference type="InterPro" id="IPR011991">
    <property type="entry name" value="ArsR-like_HTH"/>
</dbReference>
<protein>
    <submittedName>
        <fullName evidence="3">GntR family transcriptional regulator</fullName>
    </submittedName>
</protein>
<dbReference type="InterPro" id="IPR036390">
    <property type="entry name" value="WH_DNA-bd_sf"/>
</dbReference>
<dbReference type="SUPFAM" id="SSF46785">
    <property type="entry name" value="Winged helix' DNA-binding domain"/>
    <property type="match status" value="1"/>
</dbReference>
<dbReference type="CDD" id="cd00090">
    <property type="entry name" value="HTH_ARSR"/>
    <property type="match status" value="1"/>
</dbReference>
<dbReference type="AlphaFoldDB" id="A0AAW4PK61"/>
<dbReference type="Pfam" id="PF25213">
    <property type="entry name" value="HVO_A0261_N"/>
    <property type="match status" value="1"/>
</dbReference>
<proteinExistence type="predicted"/>
<evidence type="ECO:0000313" key="4">
    <source>
        <dbReference type="Proteomes" id="UP001430377"/>
    </source>
</evidence>
<evidence type="ECO:0000259" key="2">
    <source>
        <dbReference type="Pfam" id="PF25213"/>
    </source>
</evidence>
<evidence type="ECO:0000259" key="1">
    <source>
        <dbReference type="Pfam" id="PF08350"/>
    </source>
</evidence>
<dbReference type="RefSeq" id="WP_220616456.1">
    <property type="nucleotide sequence ID" value="NZ_RKLR01000001.1"/>
</dbReference>
<comment type="caution">
    <text evidence="3">The sequence shown here is derived from an EMBL/GenBank/DDBJ whole genome shotgun (WGS) entry which is preliminary data.</text>
</comment>
<evidence type="ECO:0000313" key="3">
    <source>
        <dbReference type="EMBL" id="MBX0321430.1"/>
    </source>
</evidence>
<gene>
    <name evidence="3" type="ORF">EGH21_00165</name>
</gene>
<feature type="domain" description="HVO-A0261-like N-terminal" evidence="2">
    <location>
        <begin position="11"/>
        <end position="83"/>
    </location>
</feature>